<evidence type="ECO:0000313" key="6">
    <source>
        <dbReference type="EMBL" id="GAA1399604.1"/>
    </source>
</evidence>
<comment type="similarity">
    <text evidence="1">Belongs to the eukaryotic/archaeal PrmC-related family.</text>
</comment>
<dbReference type="EMBL" id="BAAAJK010000048">
    <property type="protein sequence ID" value="GAA1399604.1"/>
    <property type="molecule type" value="Genomic_DNA"/>
</dbReference>
<gene>
    <name evidence="6" type="ORF">GCM10009613_55410</name>
</gene>
<dbReference type="Proteomes" id="UP001501414">
    <property type="component" value="Unassembled WGS sequence"/>
</dbReference>
<accession>A0ABP4IUR5</accession>
<feature type="domain" description="Methyltransferase small" evidence="5">
    <location>
        <begin position="48"/>
        <end position="174"/>
    </location>
</feature>
<organism evidence="6 7">
    <name type="scientific">Pseudonocardia kongjuensis</name>
    <dbReference type="NCBI Taxonomy" id="102227"/>
    <lineage>
        <taxon>Bacteria</taxon>
        <taxon>Bacillati</taxon>
        <taxon>Actinomycetota</taxon>
        <taxon>Actinomycetes</taxon>
        <taxon>Pseudonocardiales</taxon>
        <taxon>Pseudonocardiaceae</taxon>
        <taxon>Pseudonocardia</taxon>
    </lineage>
</organism>
<evidence type="ECO:0000256" key="4">
    <source>
        <dbReference type="ARBA" id="ARBA00022691"/>
    </source>
</evidence>
<keyword evidence="7" id="KW-1185">Reference proteome</keyword>
<dbReference type="InterPro" id="IPR007848">
    <property type="entry name" value="Small_mtfrase_dom"/>
</dbReference>
<keyword evidence="2 6" id="KW-0489">Methyltransferase</keyword>
<keyword evidence="4" id="KW-0949">S-adenosyl-L-methionine</keyword>
<sequence length="236" mass="25905">MSERRLRDLRRWHERAYREMASAGERRVAYLGLDLLVPSTVFGPTPTSDLLGQAVTAETDPTDRVLDMGTGSGVNAILAARQGAEVVGVDLNPTAVDAARLNAERNDVRALFKVSDIYSAVDGTFDLMIIDPPFRWFTPRDMTEAAATDEGYRGVARFFAGVDQRLRPGGRILLFFGTSGDQEHVVGLAERSGLRPQVVASRDLTQDDVTVTYSTFRLERADSLSEDLSQPRGRAG</sequence>
<dbReference type="PROSITE" id="PS00092">
    <property type="entry name" value="N6_MTASE"/>
    <property type="match status" value="1"/>
</dbReference>
<keyword evidence="3" id="KW-0808">Transferase</keyword>
<evidence type="ECO:0000259" key="5">
    <source>
        <dbReference type="Pfam" id="PF05175"/>
    </source>
</evidence>
<dbReference type="PANTHER" id="PTHR45875">
    <property type="entry name" value="METHYLTRANSFERASE N6AMT1"/>
    <property type="match status" value="1"/>
</dbReference>
<dbReference type="InterPro" id="IPR052190">
    <property type="entry name" value="Euk-Arch_PrmC-MTase"/>
</dbReference>
<dbReference type="GO" id="GO:0008168">
    <property type="term" value="F:methyltransferase activity"/>
    <property type="evidence" value="ECO:0007669"/>
    <property type="project" value="UniProtKB-KW"/>
</dbReference>
<dbReference type="InterPro" id="IPR002052">
    <property type="entry name" value="DNA_methylase_N6_adenine_CS"/>
</dbReference>
<protein>
    <submittedName>
        <fullName evidence="6">Class I SAM-dependent methyltransferase</fullName>
    </submittedName>
</protein>
<dbReference type="GO" id="GO:0032259">
    <property type="term" value="P:methylation"/>
    <property type="evidence" value="ECO:0007669"/>
    <property type="project" value="UniProtKB-KW"/>
</dbReference>
<dbReference type="CDD" id="cd02440">
    <property type="entry name" value="AdoMet_MTases"/>
    <property type="match status" value="1"/>
</dbReference>
<dbReference type="PANTHER" id="PTHR45875:SF1">
    <property type="entry name" value="METHYLTRANSFERASE N6AMT1"/>
    <property type="match status" value="1"/>
</dbReference>
<dbReference type="Gene3D" id="3.40.50.150">
    <property type="entry name" value="Vaccinia Virus protein VP39"/>
    <property type="match status" value="1"/>
</dbReference>
<name>A0ABP4IUR5_9PSEU</name>
<proteinExistence type="inferred from homology"/>
<reference evidence="7" key="1">
    <citation type="journal article" date="2019" name="Int. J. Syst. Evol. Microbiol.">
        <title>The Global Catalogue of Microorganisms (GCM) 10K type strain sequencing project: providing services to taxonomists for standard genome sequencing and annotation.</title>
        <authorList>
            <consortium name="The Broad Institute Genomics Platform"/>
            <consortium name="The Broad Institute Genome Sequencing Center for Infectious Disease"/>
            <person name="Wu L."/>
            <person name="Ma J."/>
        </authorList>
    </citation>
    <scope>NUCLEOTIDE SEQUENCE [LARGE SCALE GENOMIC DNA]</scope>
    <source>
        <strain evidence="7">JCM 11896</strain>
    </source>
</reference>
<evidence type="ECO:0000256" key="3">
    <source>
        <dbReference type="ARBA" id="ARBA00022679"/>
    </source>
</evidence>
<dbReference type="Pfam" id="PF05175">
    <property type="entry name" value="MTS"/>
    <property type="match status" value="1"/>
</dbReference>
<dbReference type="SUPFAM" id="SSF53335">
    <property type="entry name" value="S-adenosyl-L-methionine-dependent methyltransferases"/>
    <property type="match status" value="1"/>
</dbReference>
<evidence type="ECO:0000256" key="2">
    <source>
        <dbReference type="ARBA" id="ARBA00022603"/>
    </source>
</evidence>
<evidence type="ECO:0000256" key="1">
    <source>
        <dbReference type="ARBA" id="ARBA00006149"/>
    </source>
</evidence>
<evidence type="ECO:0000313" key="7">
    <source>
        <dbReference type="Proteomes" id="UP001501414"/>
    </source>
</evidence>
<dbReference type="InterPro" id="IPR029063">
    <property type="entry name" value="SAM-dependent_MTases_sf"/>
</dbReference>
<comment type="caution">
    <text evidence="6">The sequence shown here is derived from an EMBL/GenBank/DDBJ whole genome shotgun (WGS) entry which is preliminary data.</text>
</comment>